<dbReference type="PANTHER" id="PTHR13367:SF34">
    <property type="match status" value="1"/>
</dbReference>
<accession>A0A9P8VTS8</accession>
<keyword evidence="3" id="KW-0645">Protease</keyword>
<name>A0A9P8VTS8_9HYPO</name>
<dbReference type="AlphaFoldDB" id="A0A9P8VTS8"/>
<keyword evidence="5" id="KW-0378">Hydrolase</keyword>
<proteinExistence type="predicted"/>
<sequence>MSEYQVWVRTAPNLPSAFQHLSGIDLRDRVQCATRVFPHLQFSKGAIDYFLSRKVFAKESKEFPHKLTASGWDLGKAKPNKTTGFSGTKDSRYVLPLDVEQLDLSEQKHTNALVLENLLLPENGTELIRSRPEGSASDCELLMEVMDANSRVILDVGAQIIDLGNREFAAAWVNMCDDLEKTQAVVFFGDSDELMVLDRSGRTGARTCRGSRGRTTS</sequence>
<dbReference type="InterPro" id="IPR051346">
    <property type="entry name" value="OTU_Deubiquitinase"/>
</dbReference>
<protein>
    <recommendedName>
        <fullName evidence="2">ubiquitinyl hydrolase 1</fullName>
        <ecNumber evidence="2">3.4.19.12</ecNumber>
    </recommendedName>
</protein>
<keyword evidence="8" id="KW-1185">Reference proteome</keyword>
<keyword evidence="4" id="KW-0833">Ubl conjugation pathway</keyword>
<comment type="catalytic activity">
    <reaction evidence="1">
        <text>Thiol-dependent hydrolysis of ester, thioester, amide, peptide and isopeptide bonds formed by the C-terminal Gly of ubiquitin (a 76-residue protein attached to proteins as an intracellular targeting signal).</text>
        <dbReference type="EC" id="3.4.19.12"/>
    </reaction>
</comment>
<dbReference type="GO" id="GO:0006508">
    <property type="term" value="P:proteolysis"/>
    <property type="evidence" value="ECO:0007669"/>
    <property type="project" value="UniProtKB-KW"/>
</dbReference>
<dbReference type="EC" id="3.4.19.12" evidence="2"/>
<dbReference type="PANTHER" id="PTHR13367">
    <property type="entry name" value="UBIQUITIN THIOESTERASE"/>
    <property type="match status" value="1"/>
</dbReference>
<evidence type="ECO:0000256" key="3">
    <source>
        <dbReference type="ARBA" id="ARBA00022670"/>
    </source>
</evidence>
<reference evidence="7 8" key="1">
    <citation type="journal article" date="2021" name="Nat. Commun.">
        <title>Genetic determinants of endophytism in the Arabidopsis root mycobiome.</title>
        <authorList>
            <person name="Mesny F."/>
            <person name="Miyauchi S."/>
            <person name="Thiergart T."/>
            <person name="Pickel B."/>
            <person name="Atanasova L."/>
            <person name="Karlsson M."/>
            <person name="Huettel B."/>
            <person name="Barry K.W."/>
            <person name="Haridas S."/>
            <person name="Chen C."/>
            <person name="Bauer D."/>
            <person name="Andreopoulos W."/>
            <person name="Pangilinan J."/>
            <person name="LaButti K."/>
            <person name="Riley R."/>
            <person name="Lipzen A."/>
            <person name="Clum A."/>
            <person name="Drula E."/>
            <person name="Henrissat B."/>
            <person name="Kohler A."/>
            <person name="Grigoriev I.V."/>
            <person name="Martin F.M."/>
            <person name="Hacquard S."/>
        </authorList>
    </citation>
    <scope>NUCLEOTIDE SEQUENCE [LARGE SCALE GENOMIC DNA]</scope>
    <source>
        <strain evidence="7 8">MPI-CAGE-CH-0241</strain>
    </source>
</reference>
<keyword evidence="6" id="KW-0788">Thiol protease</keyword>
<evidence type="ECO:0000313" key="8">
    <source>
        <dbReference type="Proteomes" id="UP000777438"/>
    </source>
</evidence>
<evidence type="ECO:0000313" key="7">
    <source>
        <dbReference type="EMBL" id="KAH6874968.1"/>
    </source>
</evidence>
<organism evidence="7 8">
    <name type="scientific">Thelonectria olida</name>
    <dbReference type="NCBI Taxonomy" id="1576542"/>
    <lineage>
        <taxon>Eukaryota</taxon>
        <taxon>Fungi</taxon>
        <taxon>Dikarya</taxon>
        <taxon>Ascomycota</taxon>
        <taxon>Pezizomycotina</taxon>
        <taxon>Sordariomycetes</taxon>
        <taxon>Hypocreomycetidae</taxon>
        <taxon>Hypocreales</taxon>
        <taxon>Nectriaceae</taxon>
        <taxon>Thelonectria</taxon>
    </lineage>
</organism>
<evidence type="ECO:0000256" key="4">
    <source>
        <dbReference type="ARBA" id="ARBA00022786"/>
    </source>
</evidence>
<evidence type="ECO:0000256" key="5">
    <source>
        <dbReference type="ARBA" id="ARBA00022801"/>
    </source>
</evidence>
<comment type="caution">
    <text evidence="7">The sequence shown here is derived from an EMBL/GenBank/DDBJ whole genome shotgun (WGS) entry which is preliminary data.</text>
</comment>
<dbReference type="Proteomes" id="UP000777438">
    <property type="component" value="Unassembled WGS sequence"/>
</dbReference>
<dbReference type="GO" id="GO:0004843">
    <property type="term" value="F:cysteine-type deubiquitinase activity"/>
    <property type="evidence" value="ECO:0007669"/>
    <property type="project" value="UniProtKB-EC"/>
</dbReference>
<evidence type="ECO:0000256" key="6">
    <source>
        <dbReference type="ARBA" id="ARBA00022807"/>
    </source>
</evidence>
<gene>
    <name evidence="7" type="ORF">B0T10DRAFT_521454</name>
</gene>
<evidence type="ECO:0000256" key="2">
    <source>
        <dbReference type="ARBA" id="ARBA00012759"/>
    </source>
</evidence>
<dbReference type="EMBL" id="JAGPYM010000036">
    <property type="protein sequence ID" value="KAH6874968.1"/>
    <property type="molecule type" value="Genomic_DNA"/>
</dbReference>
<evidence type="ECO:0000256" key="1">
    <source>
        <dbReference type="ARBA" id="ARBA00000707"/>
    </source>
</evidence>
<dbReference type="OrthoDB" id="3182339at2759"/>